<dbReference type="InterPro" id="IPR014001">
    <property type="entry name" value="Helicase_ATP-bd"/>
</dbReference>
<dbReference type="InterPro" id="IPR006483">
    <property type="entry name" value="CRISPR-assoc_Cas3_HD"/>
</dbReference>
<keyword evidence="9" id="KW-0051">Antiviral defense</keyword>
<dbReference type="InterPro" id="IPR006674">
    <property type="entry name" value="HD_domain"/>
</dbReference>
<dbReference type="Pfam" id="PF01966">
    <property type="entry name" value="HD"/>
    <property type="match status" value="1"/>
</dbReference>
<evidence type="ECO:0000256" key="10">
    <source>
        <dbReference type="ARBA" id="ARBA00038437"/>
    </source>
</evidence>
<dbReference type="InterPro" id="IPR006675">
    <property type="entry name" value="HDIG_dom"/>
</dbReference>
<dbReference type="GO" id="GO:0005524">
    <property type="term" value="F:ATP binding"/>
    <property type="evidence" value="ECO:0007669"/>
    <property type="project" value="UniProtKB-KW"/>
</dbReference>
<dbReference type="GO" id="GO:0004518">
    <property type="term" value="F:nuclease activity"/>
    <property type="evidence" value="ECO:0007669"/>
    <property type="project" value="UniProtKB-KW"/>
</dbReference>
<evidence type="ECO:0000256" key="2">
    <source>
        <dbReference type="ARBA" id="ARBA00009046"/>
    </source>
</evidence>
<keyword evidence="4" id="KW-0479">Metal-binding</keyword>
<evidence type="ECO:0000313" key="12">
    <source>
        <dbReference type="EMBL" id="RHH81238.1"/>
    </source>
</evidence>
<gene>
    <name evidence="12" type="primary">cas3</name>
    <name evidence="12" type="ORF">DW192_10385</name>
</gene>
<evidence type="ECO:0000256" key="3">
    <source>
        <dbReference type="ARBA" id="ARBA00022722"/>
    </source>
</evidence>
<evidence type="ECO:0000256" key="5">
    <source>
        <dbReference type="ARBA" id="ARBA00022741"/>
    </source>
</evidence>
<dbReference type="GO" id="GO:0005829">
    <property type="term" value="C:cytosol"/>
    <property type="evidence" value="ECO:0007669"/>
    <property type="project" value="TreeGrafter"/>
</dbReference>
<evidence type="ECO:0000256" key="6">
    <source>
        <dbReference type="ARBA" id="ARBA00022801"/>
    </source>
</evidence>
<dbReference type="SMART" id="SM00487">
    <property type="entry name" value="DEXDc"/>
    <property type="match status" value="1"/>
</dbReference>
<dbReference type="InterPro" id="IPR001650">
    <property type="entry name" value="Helicase_C-like"/>
</dbReference>
<comment type="caution">
    <text evidence="12">The sequence shown here is derived from an EMBL/GenBank/DDBJ whole genome shotgun (WGS) entry which is preliminary data.</text>
</comment>
<keyword evidence="6" id="KW-0378">Hydrolase</keyword>
<keyword evidence="8" id="KW-0067">ATP-binding</keyword>
<dbReference type="NCBIfam" id="TIGR00277">
    <property type="entry name" value="HDIG"/>
    <property type="match status" value="1"/>
</dbReference>
<dbReference type="InterPro" id="IPR050079">
    <property type="entry name" value="DEAD_box_RNA_helicase"/>
</dbReference>
<dbReference type="PANTHER" id="PTHR47959:SF16">
    <property type="entry name" value="CRISPR-ASSOCIATED NUCLEASE_HELICASE CAS3-RELATED"/>
    <property type="match status" value="1"/>
</dbReference>
<keyword evidence="7" id="KW-0347">Helicase</keyword>
<feature type="domain" description="HD Cas3-type" evidence="11">
    <location>
        <begin position="12"/>
        <end position="191"/>
    </location>
</feature>
<dbReference type="SUPFAM" id="SSF52540">
    <property type="entry name" value="P-loop containing nucleoside triphosphate hydrolases"/>
    <property type="match status" value="1"/>
</dbReference>
<dbReference type="CDD" id="cd09641">
    <property type="entry name" value="Cas3''_I"/>
    <property type="match status" value="1"/>
</dbReference>
<dbReference type="GO" id="GO:0003724">
    <property type="term" value="F:RNA helicase activity"/>
    <property type="evidence" value="ECO:0007669"/>
    <property type="project" value="TreeGrafter"/>
</dbReference>
<dbReference type="Gene3D" id="1.10.3210.30">
    <property type="match status" value="1"/>
</dbReference>
<dbReference type="EMBL" id="QRKB01000026">
    <property type="protein sequence ID" value="RHH81238.1"/>
    <property type="molecule type" value="Genomic_DNA"/>
</dbReference>
<dbReference type="Proteomes" id="UP000284548">
    <property type="component" value="Unassembled WGS sequence"/>
</dbReference>
<dbReference type="InterPro" id="IPR054712">
    <property type="entry name" value="Cas3-like_dom"/>
</dbReference>
<dbReference type="Pfam" id="PF22590">
    <property type="entry name" value="Cas3-like_C_2"/>
    <property type="match status" value="1"/>
</dbReference>
<dbReference type="Pfam" id="PF00270">
    <property type="entry name" value="DEAD"/>
    <property type="match status" value="1"/>
</dbReference>
<comment type="similarity">
    <text evidence="10">Belongs to the DEAD box helicase family.</text>
</comment>
<evidence type="ECO:0000313" key="13">
    <source>
        <dbReference type="Proteomes" id="UP000284548"/>
    </source>
</evidence>
<proteinExistence type="inferred from homology"/>
<evidence type="ECO:0000256" key="8">
    <source>
        <dbReference type="ARBA" id="ARBA00022840"/>
    </source>
</evidence>
<dbReference type="GO" id="GO:0046872">
    <property type="term" value="F:metal ion binding"/>
    <property type="evidence" value="ECO:0007669"/>
    <property type="project" value="UniProtKB-KW"/>
</dbReference>
<dbReference type="PANTHER" id="PTHR47959">
    <property type="entry name" value="ATP-DEPENDENT RNA HELICASE RHLE-RELATED"/>
    <property type="match status" value="1"/>
</dbReference>
<dbReference type="GO" id="GO:0003676">
    <property type="term" value="F:nucleic acid binding"/>
    <property type="evidence" value="ECO:0007669"/>
    <property type="project" value="InterPro"/>
</dbReference>
<dbReference type="SMART" id="SM00490">
    <property type="entry name" value="HELICc"/>
    <property type="match status" value="1"/>
</dbReference>
<dbReference type="GO" id="GO:0016787">
    <property type="term" value="F:hydrolase activity"/>
    <property type="evidence" value="ECO:0007669"/>
    <property type="project" value="UniProtKB-KW"/>
</dbReference>
<sequence length="713" mass="81085">MNIHQEILAKSEQNGHVCLYQHLKNVADTARVMAKHLGFDEQIAVEGALLHDIGKVSPVFQQSLISPNKKKPGSVFRHEIASLFFLSLVCQEHREAVIDMIVAHHKSMYKDVRDLGILDLDDASDCFKEHSKLFSEWSHIAIDILESLGLETHEVSLEEAKENYEYVIDYCDGRKKGCSEWRGLLMAADHMASAMETAFEMPLDKLFIKPDLSFYNRQSELYPLSLISSDSKKMHTLVTAPTGAGKTDFLLRRCRGRVFYTLPFQASINAMYDRIKNDLSNTNAQVHLLHAASNLKVKDGKIEESIMQRHVGASVKVLTPHQMASVVFGIKGYEAMAMDLKGCDVILDEIHTYSDVMQSIVLRIIEILVALECRVHVGTATMPTVLYQKILQLLGGADAVYEVKLDSLTLQSFNRHQIYKLDDKKESYDVIASAIESNSKVLIVCNQVKRAQKLYESIEELYPDVKKMLVHSRYKRSDRDKLETKLREDFNQLENVPCIVVSTQVVEVSLDISFDIMITECAPIDALTQRFGRINRKRTRDTIGHYKPIYVIAPSEDDKEALPYSLDVLKDTFSVLPDSGDIMEECHVQEMIDKVYPKIDFQNIDFSGVAFLEGKWVLKALCHHPKSALLETRDINSAVCITEEDKDRYLCANGLERIEMEIPVSYHSIAHRNLDQLNKGSHPFVIPNKGYDEEKGLLPDLCKIEYYQSFEIL</sequence>
<dbReference type="InterPro" id="IPR038257">
    <property type="entry name" value="CRISPR-assoc_Cas3_HD_sf"/>
</dbReference>
<name>A0A414Y4Y3_9BACT</name>
<organism evidence="12 13">
    <name type="scientific">Segatella copri</name>
    <dbReference type="NCBI Taxonomy" id="165179"/>
    <lineage>
        <taxon>Bacteria</taxon>
        <taxon>Pseudomonadati</taxon>
        <taxon>Bacteroidota</taxon>
        <taxon>Bacteroidia</taxon>
        <taxon>Bacteroidales</taxon>
        <taxon>Prevotellaceae</taxon>
        <taxon>Segatella</taxon>
    </lineage>
</organism>
<evidence type="ECO:0000256" key="9">
    <source>
        <dbReference type="ARBA" id="ARBA00023118"/>
    </source>
</evidence>
<evidence type="ECO:0000259" key="11">
    <source>
        <dbReference type="PROSITE" id="PS51643"/>
    </source>
</evidence>
<reference evidence="12 13" key="1">
    <citation type="submission" date="2018-08" db="EMBL/GenBank/DDBJ databases">
        <title>A genome reference for cultivated species of the human gut microbiota.</title>
        <authorList>
            <person name="Zou Y."/>
            <person name="Xue W."/>
            <person name="Luo G."/>
        </authorList>
    </citation>
    <scope>NUCLEOTIDE SEQUENCE [LARGE SCALE GENOMIC DNA]</scope>
    <source>
        <strain evidence="12 13">AM16-54</strain>
    </source>
</reference>
<keyword evidence="3" id="KW-0540">Nuclease</keyword>
<dbReference type="RefSeq" id="WP_118255173.1">
    <property type="nucleotide sequence ID" value="NZ_QRKB01000026.1"/>
</dbReference>
<keyword evidence="5" id="KW-0547">Nucleotide-binding</keyword>
<dbReference type="NCBIfam" id="TIGR01596">
    <property type="entry name" value="cas3_HD"/>
    <property type="match status" value="1"/>
</dbReference>
<dbReference type="SUPFAM" id="SSF109604">
    <property type="entry name" value="HD-domain/PDEase-like"/>
    <property type="match status" value="1"/>
</dbReference>
<evidence type="ECO:0000256" key="1">
    <source>
        <dbReference type="ARBA" id="ARBA00006847"/>
    </source>
</evidence>
<accession>A0A414Y4Y3</accession>
<dbReference type="AlphaFoldDB" id="A0A414Y4Y3"/>
<comment type="similarity">
    <text evidence="2">In the central section; belongs to the CRISPR-associated helicase Cas3 family.</text>
</comment>
<comment type="similarity">
    <text evidence="1">In the N-terminal section; belongs to the CRISPR-associated nuclease Cas3-HD family.</text>
</comment>
<protein>
    <submittedName>
        <fullName evidence="12">CRISPR-associated helicase Cas3</fullName>
    </submittedName>
</protein>
<dbReference type="PROSITE" id="PS51643">
    <property type="entry name" value="HD_CAS3"/>
    <property type="match status" value="1"/>
</dbReference>
<dbReference type="Gene3D" id="3.40.50.300">
    <property type="entry name" value="P-loop containing nucleotide triphosphate hydrolases"/>
    <property type="match status" value="2"/>
</dbReference>
<evidence type="ECO:0000256" key="7">
    <source>
        <dbReference type="ARBA" id="ARBA00022806"/>
    </source>
</evidence>
<dbReference type="InterPro" id="IPR027417">
    <property type="entry name" value="P-loop_NTPase"/>
</dbReference>
<dbReference type="InterPro" id="IPR006474">
    <property type="entry name" value="Helicase_Cas3_CRISPR-ass_core"/>
</dbReference>
<dbReference type="NCBIfam" id="TIGR01587">
    <property type="entry name" value="cas3_core"/>
    <property type="match status" value="1"/>
</dbReference>
<evidence type="ECO:0000256" key="4">
    <source>
        <dbReference type="ARBA" id="ARBA00022723"/>
    </source>
</evidence>
<dbReference type="InterPro" id="IPR011545">
    <property type="entry name" value="DEAD/DEAH_box_helicase_dom"/>
</dbReference>
<dbReference type="GO" id="GO:0051607">
    <property type="term" value="P:defense response to virus"/>
    <property type="evidence" value="ECO:0007669"/>
    <property type="project" value="UniProtKB-KW"/>
</dbReference>